<comment type="caution">
    <text evidence="9">The sequence shown here is derived from an EMBL/GenBank/DDBJ whole genome shotgun (WGS) entry which is preliminary data.</text>
</comment>
<dbReference type="Proteomes" id="UP000584642">
    <property type="component" value="Unassembled WGS sequence"/>
</dbReference>
<reference evidence="9 10" key="1">
    <citation type="submission" date="2020-05" db="EMBL/GenBank/DDBJ databases">
        <title>Azospirillum oleiclasticum sp. nov, a nitrogen-fixing and heavy crude oil-emulsifying bacterium isolated from the crude oil of Yumen Oilfield.</title>
        <authorList>
            <person name="Wu D."/>
            <person name="Cai M."/>
            <person name="Zhang X."/>
        </authorList>
    </citation>
    <scope>NUCLEOTIDE SEQUENCE [LARGE SCALE GENOMIC DNA]</scope>
    <source>
        <strain evidence="9 10">ROY-1-1-2</strain>
    </source>
</reference>
<dbReference type="PRINTS" id="PR00706">
    <property type="entry name" value="PYROGLUPTASE"/>
</dbReference>
<evidence type="ECO:0000256" key="4">
    <source>
        <dbReference type="ARBA" id="ARBA00022670"/>
    </source>
</evidence>
<dbReference type="Gene3D" id="3.40.630.20">
    <property type="entry name" value="Peptidase C15, pyroglutamyl peptidase I-like"/>
    <property type="match status" value="1"/>
</dbReference>
<protein>
    <recommendedName>
        <fullName evidence="2">Pyrrolidone-carboxylate peptidase</fullName>
    </recommendedName>
    <alternativeName>
        <fullName evidence="7">5-oxoprolyl-peptidase</fullName>
    </alternativeName>
    <alternativeName>
        <fullName evidence="8">Pyroglutamyl-peptidase I</fullName>
    </alternativeName>
</protein>
<gene>
    <name evidence="9" type="ORF">HND93_11550</name>
</gene>
<dbReference type="EMBL" id="JABFDB010000006">
    <property type="protein sequence ID" value="NYZ20350.1"/>
    <property type="molecule type" value="Genomic_DNA"/>
</dbReference>
<dbReference type="PIRSF" id="PIRSF015592">
    <property type="entry name" value="Prld-crbxl_pptds"/>
    <property type="match status" value="1"/>
</dbReference>
<dbReference type="PANTHER" id="PTHR23402:SF1">
    <property type="entry name" value="PYROGLUTAMYL-PEPTIDASE I"/>
    <property type="match status" value="1"/>
</dbReference>
<evidence type="ECO:0000256" key="7">
    <source>
        <dbReference type="ARBA" id="ARBA00030836"/>
    </source>
</evidence>
<evidence type="ECO:0000256" key="8">
    <source>
        <dbReference type="ARBA" id="ARBA00031559"/>
    </source>
</evidence>
<keyword evidence="4" id="KW-0645">Protease</keyword>
<comment type="similarity">
    <text evidence="1">Belongs to the peptidase C15 family.</text>
</comment>
<dbReference type="CDD" id="cd00501">
    <property type="entry name" value="Peptidase_C15"/>
    <property type="match status" value="1"/>
</dbReference>
<dbReference type="InterPro" id="IPR036440">
    <property type="entry name" value="Peptidase_C15-like_sf"/>
</dbReference>
<dbReference type="SUPFAM" id="SSF53182">
    <property type="entry name" value="Pyrrolidone carboxyl peptidase (pyroglutamate aminopeptidase)"/>
    <property type="match status" value="1"/>
</dbReference>
<dbReference type="Pfam" id="PF01470">
    <property type="entry name" value="Peptidase_C15"/>
    <property type="match status" value="1"/>
</dbReference>
<evidence type="ECO:0000256" key="6">
    <source>
        <dbReference type="ARBA" id="ARBA00022807"/>
    </source>
</evidence>
<evidence type="ECO:0000256" key="2">
    <source>
        <dbReference type="ARBA" id="ARBA00019191"/>
    </source>
</evidence>
<dbReference type="RefSeq" id="WP_180282103.1">
    <property type="nucleotide sequence ID" value="NZ_JABFDB010000006.1"/>
</dbReference>
<evidence type="ECO:0000313" key="9">
    <source>
        <dbReference type="EMBL" id="NYZ20350.1"/>
    </source>
</evidence>
<proteinExistence type="inferred from homology"/>
<dbReference type="PANTHER" id="PTHR23402">
    <property type="entry name" value="PROTEASE FAMILY C15 PYROGLUTAMYL-PEPTIDASE I-RELATED"/>
    <property type="match status" value="1"/>
</dbReference>
<keyword evidence="5" id="KW-0378">Hydrolase</keyword>
<keyword evidence="10" id="KW-1185">Reference proteome</keyword>
<name>A0ABX2T959_9PROT</name>
<evidence type="ECO:0000256" key="3">
    <source>
        <dbReference type="ARBA" id="ARBA00022490"/>
    </source>
</evidence>
<evidence type="ECO:0000256" key="1">
    <source>
        <dbReference type="ARBA" id="ARBA00006641"/>
    </source>
</evidence>
<dbReference type="InterPro" id="IPR016125">
    <property type="entry name" value="Peptidase_C15-like"/>
</dbReference>
<accession>A0ABX2T959</accession>
<sequence>MTAPILLTGFGPFGDNAVNPTMLLMERMAALEGVVTGVLPVEYGTCADAFAALVERHQPAAALCFGLSARTDFILIERIAWNRDESDKPDNAGVVRDDVAIVEDGPTAYGAGVPIPALLQTLARAGLPVSFSDHAGGYVCNHLFYRARHLIETRGLDLPMAFLHVPPLPEQVADQPGRRGLPLDSLVLAARTAVAMLRRGMMGVLLA</sequence>
<organism evidence="9 10">
    <name type="scientific">Azospirillum oleiclasticum</name>
    <dbReference type="NCBI Taxonomy" id="2735135"/>
    <lineage>
        <taxon>Bacteria</taxon>
        <taxon>Pseudomonadati</taxon>
        <taxon>Pseudomonadota</taxon>
        <taxon>Alphaproteobacteria</taxon>
        <taxon>Rhodospirillales</taxon>
        <taxon>Azospirillaceae</taxon>
        <taxon>Azospirillum</taxon>
    </lineage>
</organism>
<keyword evidence="3" id="KW-0963">Cytoplasm</keyword>
<dbReference type="InterPro" id="IPR000816">
    <property type="entry name" value="Peptidase_C15"/>
</dbReference>
<keyword evidence="6" id="KW-0788">Thiol protease</keyword>
<evidence type="ECO:0000313" key="10">
    <source>
        <dbReference type="Proteomes" id="UP000584642"/>
    </source>
</evidence>
<evidence type="ECO:0000256" key="5">
    <source>
        <dbReference type="ARBA" id="ARBA00022801"/>
    </source>
</evidence>